<dbReference type="Pfam" id="PF17189">
    <property type="entry name" value="Glyco_hydro_30C"/>
    <property type="match status" value="1"/>
</dbReference>
<dbReference type="InterPro" id="IPR033453">
    <property type="entry name" value="Glyco_hydro_30_TIM-barrel"/>
</dbReference>
<dbReference type="Gene3D" id="3.20.20.80">
    <property type="entry name" value="Glycosidases"/>
    <property type="match status" value="1"/>
</dbReference>
<dbReference type="EMBL" id="CP015772">
    <property type="protein sequence ID" value="ANH83421.1"/>
    <property type="molecule type" value="Genomic_DNA"/>
</dbReference>
<evidence type="ECO:0000313" key="8">
    <source>
        <dbReference type="Proteomes" id="UP000077667"/>
    </source>
</evidence>
<evidence type="ECO:0000313" key="7">
    <source>
        <dbReference type="EMBL" id="ANH83421.1"/>
    </source>
</evidence>
<protein>
    <submittedName>
        <fullName evidence="7">Glycosyl hydrolase</fullName>
    </submittedName>
</protein>
<keyword evidence="8" id="KW-1185">Reference proteome</keyword>
<keyword evidence="2" id="KW-0732">Signal</keyword>
<dbReference type="GO" id="GO:0006680">
    <property type="term" value="P:glucosylceramide catabolic process"/>
    <property type="evidence" value="ECO:0007669"/>
    <property type="project" value="TreeGrafter"/>
</dbReference>
<dbReference type="STRING" id="1176587.A8C56_22735"/>
<dbReference type="PANTHER" id="PTHR11069:SF23">
    <property type="entry name" value="LYSOSOMAL ACID GLUCOSYLCERAMIDASE"/>
    <property type="match status" value="1"/>
</dbReference>
<sequence>MKKVFNLAFAIALLGCNNPQTTMNALTKEESNAPSFSLEGRTASIYTSADTAGYRLLETDSGKGFTDMGQPKETQVCVFADPSKAFQTIVGIGGAITDAAAETLAKLPAATQDSLLNAYYDPAAGIGYTLARTNINSCDFSSDTYNYVADNDSLLNSFNIAHDEKYKLPFIKRAMAIAKGKLKLFVSPWSPPAWMKDNNDMLHGGSLKKDFYHSWAEYYIKYINALEKQAIPVWGLSVQNEPMATQKWESCIYTAEQEADFIKTALGPALEKAGIQDKKLIIWDHNRDLIYQRASTTLADPDVAKYVWGIGYHWYETWTGSDMMFENLRRTAEAFPGKQLLFTEGCREKFSMDSIHNWNLGEKYGMSMINDFNAGAAGWTDWNVLLDETGGPNHVGNFCFAPVHADTRTGRLIYTSAYYYLGHFSKFVRPGARRIAVATNRTDLLGTGFLNTDGRIAVIVMNKGGHDLQYNLWIKGKAVAINALKHSIQTILI</sequence>
<dbReference type="Proteomes" id="UP000077667">
    <property type="component" value="Chromosome"/>
</dbReference>
<feature type="domain" description="Glycosyl hydrolase family 30 beta sandwich" evidence="6">
    <location>
        <begin position="431"/>
        <end position="491"/>
    </location>
</feature>
<dbReference type="InterPro" id="IPR033452">
    <property type="entry name" value="GH30_C"/>
</dbReference>
<dbReference type="Pfam" id="PF02055">
    <property type="entry name" value="Glyco_hydro_30"/>
    <property type="match status" value="1"/>
</dbReference>
<dbReference type="RefSeq" id="WP_067760965.1">
    <property type="nucleotide sequence ID" value="NZ_CP015772.1"/>
</dbReference>
<dbReference type="InterPro" id="IPR001139">
    <property type="entry name" value="Glyco_hydro_30"/>
</dbReference>
<keyword evidence="4" id="KW-0326">Glycosidase</keyword>
<accession>A0A1A9I9S1</accession>
<comment type="similarity">
    <text evidence="1 4">Belongs to the glycosyl hydrolase 30 family.</text>
</comment>
<dbReference type="GO" id="GO:0004348">
    <property type="term" value="F:glucosylceramidase activity"/>
    <property type="evidence" value="ECO:0007669"/>
    <property type="project" value="InterPro"/>
</dbReference>
<reference evidence="7 8" key="1">
    <citation type="submission" date="2016-05" db="EMBL/GenBank/DDBJ databases">
        <title>Niabella ginsenosidivorans BS26 whole genome sequencing.</title>
        <authorList>
            <person name="Im W.T."/>
            <person name="Siddiqi M.Z."/>
        </authorList>
    </citation>
    <scope>NUCLEOTIDE SEQUENCE [LARGE SCALE GENOMIC DNA]</scope>
    <source>
        <strain evidence="7 8">BS26</strain>
    </source>
</reference>
<evidence type="ECO:0000259" key="6">
    <source>
        <dbReference type="Pfam" id="PF17189"/>
    </source>
</evidence>
<dbReference type="KEGG" id="nia:A8C56_22735"/>
<dbReference type="SUPFAM" id="SSF51445">
    <property type="entry name" value="(Trans)glycosidases"/>
    <property type="match status" value="1"/>
</dbReference>
<dbReference type="Gene3D" id="2.60.40.1180">
    <property type="entry name" value="Golgi alpha-mannosidase II"/>
    <property type="match status" value="1"/>
</dbReference>
<dbReference type="InterPro" id="IPR013780">
    <property type="entry name" value="Glyco_hydro_b"/>
</dbReference>
<evidence type="ECO:0000256" key="4">
    <source>
        <dbReference type="RuleBase" id="RU361188"/>
    </source>
</evidence>
<dbReference type="InterPro" id="IPR017853">
    <property type="entry name" value="GH"/>
</dbReference>
<feature type="domain" description="Glycosyl hydrolase family 30 TIM-barrel" evidence="5">
    <location>
        <begin position="89"/>
        <end position="428"/>
    </location>
</feature>
<keyword evidence="3 4" id="KW-0378">Hydrolase</keyword>
<dbReference type="PRINTS" id="PR00843">
    <property type="entry name" value="GLHYDRLASE30"/>
</dbReference>
<dbReference type="GO" id="GO:0016020">
    <property type="term" value="C:membrane"/>
    <property type="evidence" value="ECO:0007669"/>
    <property type="project" value="GOC"/>
</dbReference>
<evidence type="ECO:0000256" key="1">
    <source>
        <dbReference type="ARBA" id="ARBA00005382"/>
    </source>
</evidence>
<evidence type="ECO:0000259" key="5">
    <source>
        <dbReference type="Pfam" id="PF02055"/>
    </source>
</evidence>
<dbReference type="PANTHER" id="PTHR11069">
    <property type="entry name" value="GLUCOSYLCERAMIDASE"/>
    <property type="match status" value="1"/>
</dbReference>
<proteinExistence type="inferred from homology"/>
<dbReference type="AlphaFoldDB" id="A0A1A9I9S1"/>
<gene>
    <name evidence="7" type="ORF">A8C56_22735</name>
</gene>
<organism evidence="7 8">
    <name type="scientific">Niabella ginsenosidivorans</name>
    <dbReference type="NCBI Taxonomy" id="1176587"/>
    <lineage>
        <taxon>Bacteria</taxon>
        <taxon>Pseudomonadati</taxon>
        <taxon>Bacteroidota</taxon>
        <taxon>Chitinophagia</taxon>
        <taxon>Chitinophagales</taxon>
        <taxon>Chitinophagaceae</taxon>
        <taxon>Niabella</taxon>
    </lineage>
</organism>
<evidence type="ECO:0000256" key="3">
    <source>
        <dbReference type="ARBA" id="ARBA00022801"/>
    </source>
</evidence>
<evidence type="ECO:0000256" key="2">
    <source>
        <dbReference type="ARBA" id="ARBA00022729"/>
    </source>
</evidence>
<dbReference type="PROSITE" id="PS51257">
    <property type="entry name" value="PROKAR_LIPOPROTEIN"/>
    <property type="match status" value="1"/>
</dbReference>
<name>A0A1A9I9S1_9BACT</name>